<evidence type="ECO:0000313" key="2">
    <source>
        <dbReference type="Proteomes" id="UP001335648"/>
    </source>
</evidence>
<gene>
    <name evidence="1" type="ORF">CesoFtcFv8_024900</name>
</gene>
<dbReference type="AlphaFoldDB" id="A0AAN8B2Q2"/>
<organism evidence="1 2">
    <name type="scientific">Champsocephalus esox</name>
    <name type="common">pike icefish</name>
    <dbReference type="NCBI Taxonomy" id="159716"/>
    <lineage>
        <taxon>Eukaryota</taxon>
        <taxon>Metazoa</taxon>
        <taxon>Chordata</taxon>
        <taxon>Craniata</taxon>
        <taxon>Vertebrata</taxon>
        <taxon>Euteleostomi</taxon>
        <taxon>Actinopterygii</taxon>
        <taxon>Neopterygii</taxon>
        <taxon>Teleostei</taxon>
        <taxon>Neoteleostei</taxon>
        <taxon>Acanthomorphata</taxon>
        <taxon>Eupercaria</taxon>
        <taxon>Perciformes</taxon>
        <taxon>Notothenioidei</taxon>
        <taxon>Channichthyidae</taxon>
        <taxon>Champsocephalus</taxon>
    </lineage>
</organism>
<reference evidence="1 2" key="1">
    <citation type="journal article" date="2023" name="Mol. Biol. Evol.">
        <title>Genomics of Secondarily Temperate Adaptation in the Only Non-Antarctic Icefish.</title>
        <authorList>
            <person name="Rivera-Colon A.G."/>
            <person name="Rayamajhi N."/>
            <person name="Minhas B.F."/>
            <person name="Madrigal G."/>
            <person name="Bilyk K.T."/>
            <person name="Yoon V."/>
            <person name="Hune M."/>
            <person name="Gregory S."/>
            <person name="Cheng C.H.C."/>
            <person name="Catchen J.M."/>
        </authorList>
    </citation>
    <scope>NUCLEOTIDE SEQUENCE [LARGE SCALE GENOMIC DNA]</scope>
    <source>
        <strain evidence="1">JC2023a</strain>
    </source>
</reference>
<dbReference type="EMBL" id="JAULUE010002066">
    <property type="protein sequence ID" value="KAK5877393.1"/>
    <property type="molecule type" value="Genomic_DNA"/>
</dbReference>
<name>A0AAN8B2Q2_9TELE</name>
<sequence length="90" mass="10130">MPPDTLRNKAQCFSAATLSIQCQALPASCLKAALRAGVTHHLVSVSRSQYEREGGRKGETWEKRLPPAVLYRCRKPMFILTNIDYLVLKK</sequence>
<evidence type="ECO:0000313" key="1">
    <source>
        <dbReference type="EMBL" id="KAK5877393.1"/>
    </source>
</evidence>
<dbReference type="Proteomes" id="UP001335648">
    <property type="component" value="Unassembled WGS sequence"/>
</dbReference>
<protein>
    <submittedName>
        <fullName evidence="1">Uncharacterized protein</fullName>
    </submittedName>
</protein>
<keyword evidence="2" id="KW-1185">Reference proteome</keyword>
<proteinExistence type="predicted"/>
<comment type="caution">
    <text evidence="1">The sequence shown here is derived from an EMBL/GenBank/DDBJ whole genome shotgun (WGS) entry which is preliminary data.</text>
</comment>
<accession>A0AAN8B2Q2</accession>